<dbReference type="AlphaFoldDB" id="A0A6A4HJB2"/>
<feature type="non-terminal residue" evidence="1">
    <location>
        <position position="1"/>
    </location>
</feature>
<keyword evidence="2" id="KW-1185">Reference proteome</keyword>
<proteinExistence type="predicted"/>
<gene>
    <name evidence="1" type="ORF">BT96DRAFT_823120</name>
</gene>
<dbReference type="Proteomes" id="UP000799118">
    <property type="component" value="Unassembled WGS sequence"/>
</dbReference>
<reference evidence="1" key="1">
    <citation type="journal article" date="2019" name="Environ. Microbiol.">
        <title>Fungal ecological strategies reflected in gene transcription - a case study of two litter decomposers.</title>
        <authorList>
            <person name="Barbi F."/>
            <person name="Kohler A."/>
            <person name="Barry K."/>
            <person name="Baskaran P."/>
            <person name="Daum C."/>
            <person name="Fauchery L."/>
            <person name="Ihrmark K."/>
            <person name="Kuo A."/>
            <person name="LaButti K."/>
            <person name="Lipzen A."/>
            <person name="Morin E."/>
            <person name="Grigoriev I.V."/>
            <person name="Henrissat B."/>
            <person name="Lindahl B."/>
            <person name="Martin F."/>
        </authorList>
    </citation>
    <scope>NUCLEOTIDE SEQUENCE</scope>
    <source>
        <strain evidence="1">JB14</strain>
    </source>
</reference>
<sequence length="88" mass="10023">LLHLAKDIRRAGPLWCYRAFVMERFCGSLVPAVKSCKHPFIRMDRVQDIAQLSQLKLIYGLSDTLNLSDRHAADATGYCVPNCKLRFV</sequence>
<dbReference type="OrthoDB" id="6613063at2759"/>
<organism evidence="1 2">
    <name type="scientific">Gymnopus androsaceus JB14</name>
    <dbReference type="NCBI Taxonomy" id="1447944"/>
    <lineage>
        <taxon>Eukaryota</taxon>
        <taxon>Fungi</taxon>
        <taxon>Dikarya</taxon>
        <taxon>Basidiomycota</taxon>
        <taxon>Agaricomycotina</taxon>
        <taxon>Agaricomycetes</taxon>
        <taxon>Agaricomycetidae</taxon>
        <taxon>Agaricales</taxon>
        <taxon>Marasmiineae</taxon>
        <taxon>Omphalotaceae</taxon>
        <taxon>Gymnopus</taxon>
    </lineage>
</organism>
<evidence type="ECO:0000313" key="1">
    <source>
        <dbReference type="EMBL" id="KAE9397538.1"/>
    </source>
</evidence>
<accession>A0A6A4HJB2</accession>
<dbReference type="EMBL" id="ML769495">
    <property type="protein sequence ID" value="KAE9397538.1"/>
    <property type="molecule type" value="Genomic_DNA"/>
</dbReference>
<evidence type="ECO:0000313" key="2">
    <source>
        <dbReference type="Proteomes" id="UP000799118"/>
    </source>
</evidence>
<protein>
    <submittedName>
        <fullName evidence="1">Uncharacterized protein</fullName>
    </submittedName>
</protein>
<name>A0A6A4HJB2_9AGAR</name>